<dbReference type="Proteomes" id="UP000824469">
    <property type="component" value="Unassembled WGS sequence"/>
</dbReference>
<name>A0AA38GMJ0_TAXCH</name>
<feature type="non-terminal residue" evidence="1">
    <location>
        <position position="98"/>
    </location>
</feature>
<feature type="non-terminal residue" evidence="1">
    <location>
        <position position="1"/>
    </location>
</feature>
<evidence type="ECO:0000313" key="1">
    <source>
        <dbReference type="EMBL" id="KAH9326112.1"/>
    </source>
</evidence>
<dbReference type="EMBL" id="JAHRHJ020000002">
    <property type="protein sequence ID" value="KAH9326112.1"/>
    <property type="molecule type" value="Genomic_DNA"/>
</dbReference>
<comment type="caution">
    <text evidence="1">The sequence shown here is derived from an EMBL/GenBank/DDBJ whole genome shotgun (WGS) entry which is preliminary data.</text>
</comment>
<evidence type="ECO:0000313" key="2">
    <source>
        <dbReference type="Proteomes" id="UP000824469"/>
    </source>
</evidence>
<gene>
    <name evidence="1" type="ORF">KI387_006290</name>
</gene>
<proteinExistence type="predicted"/>
<sequence length="98" mass="10987">WEIQGSGNLPDLSRFVRQTDSASNLYSSETKPADNRLAVVPGVPSQFTTCVQELSSDQKPDRCDKRMSDIWGRKTGSEVLLRVLIQIVNHKDKNIVSK</sequence>
<reference evidence="1 2" key="1">
    <citation type="journal article" date="2021" name="Nat. Plants">
        <title>The Taxus genome provides insights into paclitaxel biosynthesis.</title>
        <authorList>
            <person name="Xiong X."/>
            <person name="Gou J."/>
            <person name="Liao Q."/>
            <person name="Li Y."/>
            <person name="Zhou Q."/>
            <person name="Bi G."/>
            <person name="Li C."/>
            <person name="Du R."/>
            <person name="Wang X."/>
            <person name="Sun T."/>
            <person name="Guo L."/>
            <person name="Liang H."/>
            <person name="Lu P."/>
            <person name="Wu Y."/>
            <person name="Zhang Z."/>
            <person name="Ro D.K."/>
            <person name="Shang Y."/>
            <person name="Huang S."/>
            <person name="Yan J."/>
        </authorList>
    </citation>
    <scope>NUCLEOTIDE SEQUENCE [LARGE SCALE GENOMIC DNA]</scope>
    <source>
        <strain evidence="1">Ta-2019</strain>
    </source>
</reference>
<dbReference type="AlphaFoldDB" id="A0AA38GMJ0"/>
<protein>
    <submittedName>
        <fullName evidence="1">Uncharacterized protein</fullName>
    </submittedName>
</protein>
<keyword evidence="2" id="KW-1185">Reference proteome</keyword>
<accession>A0AA38GMJ0</accession>
<organism evidence="1 2">
    <name type="scientific">Taxus chinensis</name>
    <name type="common">Chinese yew</name>
    <name type="synonym">Taxus wallichiana var. chinensis</name>
    <dbReference type="NCBI Taxonomy" id="29808"/>
    <lineage>
        <taxon>Eukaryota</taxon>
        <taxon>Viridiplantae</taxon>
        <taxon>Streptophyta</taxon>
        <taxon>Embryophyta</taxon>
        <taxon>Tracheophyta</taxon>
        <taxon>Spermatophyta</taxon>
        <taxon>Pinopsida</taxon>
        <taxon>Pinidae</taxon>
        <taxon>Conifers II</taxon>
        <taxon>Cupressales</taxon>
        <taxon>Taxaceae</taxon>
        <taxon>Taxus</taxon>
    </lineage>
</organism>